<keyword evidence="4 6" id="KW-0233">DNA recombination</keyword>
<feature type="region of interest" description="Domain I" evidence="6">
    <location>
        <begin position="2"/>
        <end position="65"/>
    </location>
</feature>
<keyword evidence="2 6" id="KW-0227">DNA damage</keyword>
<dbReference type="SUPFAM" id="SSF46929">
    <property type="entry name" value="DNA helicase RuvA subunit, C-terminal domain"/>
    <property type="match status" value="1"/>
</dbReference>
<evidence type="ECO:0000256" key="1">
    <source>
        <dbReference type="ARBA" id="ARBA00022490"/>
    </source>
</evidence>
<dbReference type="SUPFAM" id="SSF50249">
    <property type="entry name" value="Nucleic acid-binding proteins"/>
    <property type="match status" value="1"/>
</dbReference>
<dbReference type="InterPro" id="IPR036267">
    <property type="entry name" value="RuvA_C_sf"/>
</dbReference>
<dbReference type="Pfam" id="PF07499">
    <property type="entry name" value="RuvA_C"/>
    <property type="match status" value="1"/>
</dbReference>
<dbReference type="CDD" id="cd14332">
    <property type="entry name" value="UBA_RuvA_C"/>
    <property type="match status" value="1"/>
</dbReference>
<comment type="caution">
    <text evidence="6">Lacks conserved residue(s) required for the propagation of feature annotation.</text>
</comment>
<feature type="domain" description="Holliday junction DNA helicase RuvA C-terminal" evidence="8">
    <location>
        <begin position="150"/>
        <end position="197"/>
    </location>
</feature>
<dbReference type="GO" id="GO:0005524">
    <property type="term" value="F:ATP binding"/>
    <property type="evidence" value="ECO:0007669"/>
    <property type="project" value="InterPro"/>
</dbReference>
<keyword evidence="5 6" id="KW-0234">DNA repair</keyword>
<comment type="caution">
    <text evidence="9">The sequence shown here is derived from an EMBL/GenBank/DDBJ whole genome shotgun (WGS) entry which is preliminary data.</text>
</comment>
<evidence type="ECO:0000256" key="2">
    <source>
        <dbReference type="ARBA" id="ARBA00022763"/>
    </source>
</evidence>
<dbReference type="HAMAP" id="MF_00031">
    <property type="entry name" value="DNA_HJ_migration_RuvA"/>
    <property type="match status" value="1"/>
</dbReference>
<dbReference type="OrthoDB" id="5293449at2"/>
<dbReference type="RefSeq" id="WP_130153244.1">
    <property type="nucleotide sequence ID" value="NZ_SCFB01000001.1"/>
</dbReference>
<dbReference type="Gene3D" id="1.10.150.20">
    <property type="entry name" value="5' to 3' exonuclease, C-terminal subdomain"/>
    <property type="match status" value="1"/>
</dbReference>
<reference evidence="9 10" key="1">
    <citation type="submission" date="2018-10" db="EMBL/GenBank/DDBJ databases">
        <title>An updated phylogeny of the Alphaproteobacteria reveals that the parasitic Rickettsiales and Holosporales have independent origins.</title>
        <authorList>
            <person name="Munoz-Gomez S.A."/>
            <person name="Hess S."/>
            <person name="Burger G."/>
            <person name="Lang B.F."/>
            <person name="Susko E."/>
            <person name="Slamovits C.H."/>
            <person name="Roger A.J."/>
        </authorList>
    </citation>
    <scope>NUCLEOTIDE SEQUENCE [LARGE SCALE GENOMIC DNA]</scope>
    <source>
        <strain evidence="9">HOLO01</strain>
    </source>
</reference>
<dbReference type="InterPro" id="IPR012340">
    <property type="entry name" value="NA-bd_OB-fold"/>
</dbReference>
<comment type="function">
    <text evidence="6">The RuvA-RuvB-RuvC complex processes Holliday junction (HJ) DNA during genetic recombination and DNA repair, while the RuvA-RuvB complex plays an important role in the rescue of blocked DNA replication forks via replication fork reversal (RFR). RuvA specifically binds to HJ cruciform DNA, conferring on it an open structure. The RuvB hexamer acts as an ATP-dependent pump, pulling dsDNA into and through the RuvAB complex. HJ branch migration allows RuvC to scan DNA until it finds its consensus sequence, where it cleaves and resolves the cruciform DNA.</text>
</comment>
<dbReference type="SUPFAM" id="SSF47781">
    <property type="entry name" value="RuvA domain 2-like"/>
    <property type="match status" value="1"/>
</dbReference>
<protein>
    <recommendedName>
        <fullName evidence="6">Holliday junction branch migration complex subunit RuvA</fullName>
    </recommendedName>
</protein>
<keyword evidence="1 6" id="KW-0963">Cytoplasm</keyword>
<dbReference type="Pfam" id="PF01330">
    <property type="entry name" value="RuvA_N"/>
    <property type="match status" value="1"/>
</dbReference>
<evidence type="ECO:0000259" key="8">
    <source>
        <dbReference type="Pfam" id="PF07499"/>
    </source>
</evidence>
<dbReference type="InterPro" id="IPR000085">
    <property type="entry name" value="RuvA"/>
</dbReference>
<dbReference type="GO" id="GO:0006310">
    <property type="term" value="P:DNA recombination"/>
    <property type="evidence" value="ECO:0007669"/>
    <property type="project" value="UniProtKB-UniRule"/>
</dbReference>
<evidence type="ECO:0000313" key="10">
    <source>
        <dbReference type="Proteomes" id="UP000293550"/>
    </source>
</evidence>
<comment type="similarity">
    <text evidence="6">Belongs to the RuvA family.</text>
</comment>
<name>A0A4Q7DK48_9PROT</name>
<dbReference type="GO" id="GO:0009379">
    <property type="term" value="C:Holliday junction helicase complex"/>
    <property type="evidence" value="ECO:0007669"/>
    <property type="project" value="InterPro"/>
</dbReference>
<feature type="region of interest" description="Domain III" evidence="6">
    <location>
        <begin position="148"/>
        <end position="200"/>
    </location>
</feature>
<dbReference type="GO" id="GO:0048476">
    <property type="term" value="C:Holliday junction resolvase complex"/>
    <property type="evidence" value="ECO:0007669"/>
    <property type="project" value="UniProtKB-UniRule"/>
</dbReference>
<dbReference type="AlphaFoldDB" id="A0A4Q7DK48"/>
<dbReference type="Gene3D" id="1.10.8.10">
    <property type="entry name" value="DNA helicase RuvA subunit, C-terminal domain"/>
    <property type="match status" value="1"/>
</dbReference>
<dbReference type="Gene3D" id="2.40.50.140">
    <property type="entry name" value="Nucleic acid-binding proteins"/>
    <property type="match status" value="1"/>
</dbReference>
<proteinExistence type="inferred from homology"/>
<sequence length="200" mass="21593">MIIAKLTGILDSLYDGHLILDVQGVGYWVQVSARTIDQLPAIGQKLSLWIEHIIRQDHQQLCGFYDPDERHCFQLLLTVQGVGAKAALSILSNLSPERLRAAISQQDRLSLTQADGVGAKIAGRIVLELKDKIFTLSGSLPIQLASPTSAIQDALSGLLGLGYSKAEASLALTKTAQENPNNPTAEVLIRLSLQKLSKTS</sequence>
<comment type="subcellular location">
    <subcellularLocation>
        <location evidence="6">Cytoplasm</location>
    </subcellularLocation>
</comment>
<dbReference type="EMBL" id="SCFB01000001">
    <property type="protein sequence ID" value="RZI47132.1"/>
    <property type="molecule type" value="Genomic_DNA"/>
</dbReference>
<dbReference type="InterPro" id="IPR013849">
    <property type="entry name" value="DNA_helicase_Holl-junc_RuvA_I"/>
</dbReference>
<evidence type="ECO:0000256" key="3">
    <source>
        <dbReference type="ARBA" id="ARBA00023125"/>
    </source>
</evidence>
<organism evidence="9 10">
    <name type="scientific">Candidatus Finniella inopinata</name>
    <dbReference type="NCBI Taxonomy" id="1696036"/>
    <lineage>
        <taxon>Bacteria</taxon>
        <taxon>Pseudomonadati</taxon>
        <taxon>Pseudomonadota</taxon>
        <taxon>Alphaproteobacteria</taxon>
        <taxon>Holosporales</taxon>
        <taxon>Candidatus Paracaedibacteraceae</taxon>
        <taxon>Candidatus Finniella</taxon>
    </lineage>
</organism>
<dbReference type="InterPro" id="IPR011114">
    <property type="entry name" value="RuvA_C"/>
</dbReference>
<dbReference type="GO" id="GO:0005737">
    <property type="term" value="C:cytoplasm"/>
    <property type="evidence" value="ECO:0007669"/>
    <property type="project" value="UniProtKB-SubCell"/>
</dbReference>
<evidence type="ECO:0000259" key="7">
    <source>
        <dbReference type="Pfam" id="PF01330"/>
    </source>
</evidence>
<dbReference type="Pfam" id="PF14520">
    <property type="entry name" value="HHH_5"/>
    <property type="match status" value="1"/>
</dbReference>
<evidence type="ECO:0000313" key="9">
    <source>
        <dbReference type="EMBL" id="RZI47132.1"/>
    </source>
</evidence>
<feature type="domain" description="DNA helicase Holliday junction RuvA type" evidence="7">
    <location>
        <begin position="3"/>
        <end position="61"/>
    </location>
</feature>
<evidence type="ECO:0000256" key="6">
    <source>
        <dbReference type="HAMAP-Rule" id="MF_00031"/>
    </source>
</evidence>
<evidence type="ECO:0000256" key="4">
    <source>
        <dbReference type="ARBA" id="ARBA00023172"/>
    </source>
</evidence>
<dbReference type="Proteomes" id="UP000293550">
    <property type="component" value="Unassembled WGS sequence"/>
</dbReference>
<accession>A0A4Q7DK48</accession>
<comment type="domain">
    <text evidence="6">Has three domains with a flexible linker between the domains II and III and assumes an 'L' shape. Domain III is highly mobile and contacts RuvB.</text>
</comment>
<dbReference type="NCBIfam" id="TIGR00084">
    <property type="entry name" value="ruvA"/>
    <property type="match status" value="1"/>
</dbReference>
<keyword evidence="3 6" id="KW-0238">DNA-binding</keyword>
<dbReference type="InterPro" id="IPR010994">
    <property type="entry name" value="RuvA_2-like"/>
</dbReference>
<dbReference type="GO" id="GO:0006281">
    <property type="term" value="P:DNA repair"/>
    <property type="evidence" value="ECO:0007669"/>
    <property type="project" value="UniProtKB-UniRule"/>
</dbReference>
<comment type="subunit">
    <text evidence="6">Homotetramer. Forms an RuvA(8)-RuvB(12)-Holliday junction (HJ) complex. HJ DNA is sandwiched between 2 RuvA tetramers; dsDNA enters through RuvA and exits via RuvB. An RuvB hexamer assembles on each DNA strand where it exits the tetramer. Each RuvB hexamer is contacted by two RuvA subunits (via domain III) on 2 adjacent RuvB subunits; this complex drives branch migration. In the full resolvosome a probable DNA-RuvA(4)-RuvB(12)-RuvC(2) complex forms which resolves the HJ.</text>
</comment>
<evidence type="ECO:0000256" key="5">
    <source>
        <dbReference type="ARBA" id="ARBA00023204"/>
    </source>
</evidence>
<gene>
    <name evidence="6 9" type="primary">ruvA</name>
    <name evidence="9" type="ORF">EQU50_00685</name>
</gene>
<keyword evidence="10" id="KW-1185">Reference proteome</keyword>
<dbReference type="GO" id="GO:0009378">
    <property type="term" value="F:four-way junction helicase activity"/>
    <property type="evidence" value="ECO:0007669"/>
    <property type="project" value="InterPro"/>
</dbReference>
<dbReference type="GO" id="GO:0000400">
    <property type="term" value="F:four-way junction DNA binding"/>
    <property type="evidence" value="ECO:0007669"/>
    <property type="project" value="UniProtKB-UniRule"/>
</dbReference>